<dbReference type="AlphaFoldDB" id="A0A1X2HSI1"/>
<evidence type="ECO:0000313" key="2">
    <source>
        <dbReference type="EMBL" id="ORZ02542.1"/>
    </source>
</evidence>
<gene>
    <name evidence="2" type="ORF">BCR43DRAFT_13085</name>
</gene>
<evidence type="ECO:0000259" key="1">
    <source>
        <dbReference type="Pfam" id="PF20263"/>
    </source>
</evidence>
<organism evidence="2 3">
    <name type="scientific">Syncephalastrum racemosum</name>
    <name type="common">Filamentous fungus</name>
    <dbReference type="NCBI Taxonomy" id="13706"/>
    <lineage>
        <taxon>Eukaryota</taxon>
        <taxon>Fungi</taxon>
        <taxon>Fungi incertae sedis</taxon>
        <taxon>Mucoromycota</taxon>
        <taxon>Mucoromycotina</taxon>
        <taxon>Mucoromycetes</taxon>
        <taxon>Mucorales</taxon>
        <taxon>Syncephalastraceae</taxon>
        <taxon>Syncephalastrum</taxon>
    </lineage>
</organism>
<protein>
    <recommendedName>
        <fullName evidence="1">LYR motif-containing protein Cup1-like N-terminal domain-containing protein</fullName>
    </recommendedName>
</protein>
<dbReference type="InParanoid" id="A0A1X2HSI1"/>
<proteinExistence type="predicted"/>
<keyword evidence="3" id="KW-1185">Reference proteome</keyword>
<dbReference type="Proteomes" id="UP000242180">
    <property type="component" value="Unassembled WGS sequence"/>
</dbReference>
<dbReference type="OMA" id="KHRPRTH"/>
<accession>A0A1X2HSI1</accession>
<evidence type="ECO:0000313" key="3">
    <source>
        <dbReference type="Proteomes" id="UP000242180"/>
    </source>
</evidence>
<dbReference type="Pfam" id="PF20263">
    <property type="entry name" value="LYRM2-like"/>
    <property type="match status" value="1"/>
</dbReference>
<comment type="caution">
    <text evidence="2">The sequence shown here is derived from an EMBL/GenBank/DDBJ whole genome shotgun (WGS) entry which is preliminary data.</text>
</comment>
<dbReference type="EMBL" id="MCGN01000001">
    <property type="protein sequence ID" value="ORZ02542.1"/>
    <property type="molecule type" value="Genomic_DNA"/>
</dbReference>
<reference evidence="2 3" key="1">
    <citation type="submission" date="2016-07" db="EMBL/GenBank/DDBJ databases">
        <title>Pervasive Adenine N6-methylation of Active Genes in Fungi.</title>
        <authorList>
            <consortium name="DOE Joint Genome Institute"/>
            <person name="Mondo S.J."/>
            <person name="Dannebaum R.O."/>
            <person name="Kuo R.C."/>
            <person name="Labutti K."/>
            <person name="Haridas S."/>
            <person name="Kuo A."/>
            <person name="Salamov A."/>
            <person name="Ahrendt S.R."/>
            <person name="Lipzen A."/>
            <person name="Sullivan W."/>
            <person name="Andreopoulos W.B."/>
            <person name="Clum A."/>
            <person name="Lindquist E."/>
            <person name="Daum C."/>
            <person name="Ramamoorthy G.K."/>
            <person name="Gryganskyi A."/>
            <person name="Culley D."/>
            <person name="Magnuson J.K."/>
            <person name="James T.Y."/>
            <person name="O'Malley M.A."/>
            <person name="Stajich J.E."/>
            <person name="Spatafora J.W."/>
            <person name="Visel A."/>
            <person name="Grigoriev I.V."/>
        </authorList>
    </citation>
    <scope>NUCLEOTIDE SEQUENCE [LARGE SCALE GENOMIC DNA]</scope>
    <source>
        <strain evidence="2 3">NRRL 2496</strain>
    </source>
</reference>
<feature type="domain" description="LYR motif-containing protein Cup1-like N-terminal" evidence="1">
    <location>
        <begin position="10"/>
        <end position="78"/>
    </location>
</feature>
<name>A0A1X2HSI1_SYNRA</name>
<dbReference type="InterPro" id="IPR046896">
    <property type="entry name" value="Cup1-like_N"/>
</dbReference>
<dbReference type="OrthoDB" id="5521299at2759"/>
<sequence>MPDLTCDLSLRTFIVNRARKGFKQYKDCQDITRLKNQISNTRKKLHMIENANAGNQKAALKILEAAYGLRGKVRHRLLYAYLHRNYPPDFKYPEPFAPHVPHTAPPPDLCVPIQALIIKDLDKKLEPKLPEPQFKPLHPGRKANLLWAHRSHILSFLKPPLPWEILCELETKASARPLNSASAKVRQTGGPLWHDLYDLEDEDLAHLHPFCKHRPRTHLKRKPVDLTSVTPFSAPPSPFATSTLLQFVDPDVKLTPLRERRVIPDFKVPRWKRRLYMRLLQEVPFISPRPTAKTLWNKIDYTIGRSAYAIGENLPILKTSDVGPIEDKKRKKK</sequence>